<evidence type="ECO:0000313" key="1">
    <source>
        <dbReference type="EMBL" id="OGG04776.1"/>
    </source>
</evidence>
<dbReference type="Pfam" id="PF06821">
    <property type="entry name" value="Ser_hydrolase"/>
    <property type="match status" value="1"/>
</dbReference>
<evidence type="ECO:0000313" key="2">
    <source>
        <dbReference type="Proteomes" id="UP000178448"/>
    </source>
</evidence>
<dbReference type="Proteomes" id="UP000178448">
    <property type="component" value="Unassembled WGS sequence"/>
</dbReference>
<dbReference type="STRING" id="1798374.A2Z33_05690"/>
<sequence length="195" mass="21468">MYVLILHGVMGRAGIYWQQTLHDQLVRKGYPVIMPTLPDADHPDRSEWLRTVQELVRNIDPGQLVIVGHSLGVVAALDFLEKSASPVQALISVSGFSDNYGDEINDFYMKVKSVDFTRVRNHVRSCSVIYGGDDPYVPQPSLRKLAEDLQVTPVVIPRGGHFDSESGTGLVSLLLDRIAGLNSESAETGPDKINL</sequence>
<comment type="caution">
    <text evidence="1">The sequence shown here is derived from an EMBL/GenBank/DDBJ whole genome shotgun (WGS) entry which is preliminary data.</text>
</comment>
<dbReference type="InterPro" id="IPR029058">
    <property type="entry name" value="AB_hydrolase_fold"/>
</dbReference>
<dbReference type="SUPFAM" id="SSF53474">
    <property type="entry name" value="alpha/beta-Hydrolases"/>
    <property type="match status" value="1"/>
</dbReference>
<organism evidence="1 2">
    <name type="scientific">Candidatus Gottesmanbacteria bacterium RBG_16_52_11</name>
    <dbReference type="NCBI Taxonomy" id="1798374"/>
    <lineage>
        <taxon>Bacteria</taxon>
        <taxon>Candidatus Gottesmaniibacteriota</taxon>
    </lineage>
</organism>
<evidence type="ECO:0008006" key="3">
    <source>
        <dbReference type="Google" id="ProtNLM"/>
    </source>
</evidence>
<accession>A0A1F5YXB8</accession>
<dbReference type="GO" id="GO:0016787">
    <property type="term" value="F:hydrolase activity"/>
    <property type="evidence" value="ECO:0007669"/>
    <property type="project" value="InterPro"/>
</dbReference>
<dbReference type="PANTHER" id="PTHR15394">
    <property type="entry name" value="SERINE HYDROLASE RBBP9"/>
    <property type="match status" value="1"/>
</dbReference>
<reference evidence="1 2" key="1">
    <citation type="journal article" date="2016" name="Nat. Commun.">
        <title>Thousands of microbial genomes shed light on interconnected biogeochemical processes in an aquifer system.</title>
        <authorList>
            <person name="Anantharaman K."/>
            <person name="Brown C.T."/>
            <person name="Hug L.A."/>
            <person name="Sharon I."/>
            <person name="Castelle C.J."/>
            <person name="Probst A.J."/>
            <person name="Thomas B.C."/>
            <person name="Singh A."/>
            <person name="Wilkins M.J."/>
            <person name="Karaoz U."/>
            <person name="Brodie E.L."/>
            <person name="Williams K.H."/>
            <person name="Hubbard S.S."/>
            <person name="Banfield J.F."/>
        </authorList>
    </citation>
    <scope>NUCLEOTIDE SEQUENCE [LARGE SCALE GENOMIC DNA]</scope>
</reference>
<proteinExistence type="predicted"/>
<gene>
    <name evidence="1" type="ORF">A2Z33_05690</name>
</gene>
<protein>
    <recommendedName>
        <fullName evidence="3">Alpha/beta hydrolase</fullName>
    </recommendedName>
</protein>
<dbReference type="InterPro" id="IPR010662">
    <property type="entry name" value="RBBP9/YdeN"/>
</dbReference>
<name>A0A1F5YXB8_9BACT</name>
<dbReference type="PANTHER" id="PTHR15394:SF3">
    <property type="entry name" value="SERINE HYDROLASE RBBP9"/>
    <property type="match status" value="1"/>
</dbReference>
<dbReference type="Gene3D" id="3.40.50.1820">
    <property type="entry name" value="alpha/beta hydrolase"/>
    <property type="match status" value="1"/>
</dbReference>
<dbReference type="EMBL" id="MFJD01000001">
    <property type="protein sequence ID" value="OGG04776.1"/>
    <property type="molecule type" value="Genomic_DNA"/>
</dbReference>
<dbReference type="AlphaFoldDB" id="A0A1F5YXB8"/>